<keyword evidence="6 7" id="KW-0472">Membrane</keyword>
<feature type="transmembrane region" description="Helical" evidence="7">
    <location>
        <begin position="6"/>
        <end position="25"/>
    </location>
</feature>
<evidence type="ECO:0000256" key="6">
    <source>
        <dbReference type="ARBA" id="ARBA00023136"/>
    </source>
</evidence>
<keyword evidence="5 7" id="KW-1133">Transmembrane helix</keyword>
<dbReference type="RefSeq" id="WP_013048667.1">
    <property type="nucleotide sequence ID" value="NC_014011.1"/>
</dbReference>
<dbReference type="KEGG" id="aco:Amico_1283"/>
<dbReference type="InterPro" id="IPR003370">
    <property type="entry name" value="Chromate_transpt"/>
</dbReference>
<feature type="transmembrane region" description="Helical" evidence="7">
    <location>
        <begin position="146"/>
        <end position="170"/>
    </location>
</feature>
<evidence type="ECO:0000313" key="9">
    <source>
        <dbReference type="Proteomes" id="UP000002366"/>
    </source>
</evidence>
<dbReference type="InterPro" id="IPR052518">
    <property type="entry name" value="CHR_Transporter"/>
</dbReference>
<dbReference type="STRING" id="572547.Amico_1283"/>
<evidence type="ECO:0000313" key="8">
    <source>
        <dbReference type="EMBL" id="ADE57404.1"/>
    </source>
</evidence>
<feature type="transmembrane region" description="Helical" evidence="7">
    <location>
        <begin position="46"/>
        <end position="66"/>
    </location>
</feature>
<feature type="transmembrane region" description="Helical" evidence="7">
    <location>
        <begin position="72"/>
        <end position="93"/>
    </location>
</feature>
<dbReference type="Proteomes" id="UP000002366">
    <property type="component" value="Chromosome"/>
</dbReference>
<dbReference type="GO" id="GO:0015109">
    <property type="term" value="F:chromate transmembrane transporter activity"/>
    <property type="evidence" value="ECO:0007669"/>
    <property type="project" value="InterPro"/>
</dbReference>
<gene>
    <name evidence="8" type="ordered locus">Amico_1283</name>
</gene>
<organism evidence="8 9">
    <name type="scientific">Aminobacterium colombiense (strain DSM 12261 / ALA-1)</name>
    <dbReference type="NCBI Taxonomy" id="572547"/>
    <lineage>
        <taxon>Bacteria</taxon>
        <taxon>Thermotogati</taxon>
        <taxon>Synergistota</taxon>
        <taxon>Synergistia</taxon>
        <taxon>Synergistales</taxon>
        <taxon>Aminobacteriaceae</taxon>
        <taxon>Aminobacterium</taxon>
    </lineage>
</organism>
<protein>
    <submittedName>
        <fullName evidence="8">Chromate transporter</fullName>
    </submittedName>
</protein>
<evidence type="ECO:0000256" key="5">
    <source>
        <dbReference type="ARBA" id="ARBA00022989"/>
    </source>
</evidence>
<dbReference type="eggNOG" id="COG2059">
    <property type="taxonomic scope" value="Bacteria"/>
</dbReference>
<name>D5EFS2_AMICL</name>
<evidence type="ECO:0000256" key="2">
    <source>
        <dbReference type="ARBA" id="ARBA00005262"/>
    </source>
</evidence>
<feature type="transmembrane region" description="Helical" evidence="7">
    <location>
        <begin position="105"/>
        <end position="126"/>
    </location>
</feature>
<keyword evidence="9" id="KW-1185">Reference proteome</keyword>
<dbReference type="AlphaFoldDB" id="D5EFS2"/>
<sequence>MTPWQLFKMFFKISSVTFGGGVVILGMAETEVRKRGDMSEQDLLDIVSLSAAMPGPIAVSSSFLIGKHYSGIRGAFMAVLGVLVPPFTIILLLSNLVLKYHNSPALKAFFLGVICAVAALLVNVVVRQLKSILLPDLLNLVPYAFVILLMVFFNIHPLFAVAGGVAIQWLRKEKKS</sequence>
<dbReference type="EMBL" id="CP001997">
    <property type="protein sequence ID" value="ADE57404.1"/>
    <property type="molecule type" value="Genomic_DNA"/>
</dbReference>
<keyword evidence="3" id="KW-1003">Cell membrane</keyword>
<dbReference type="OrthoDB" id="4272at2"/>
<evidence type="ECO:0000256" key="4">
    <source>
        <dbReference type="ARBA" id="ARBA00022692"/>
    </source>
</evidence>
<reference evidence="8 9" key="1">
    <citation type="journal article" date="2010" name="Stand. Genomic Sci.">
        <title>Complete genome sequence of Aminobacterium colombiense type strain (ALA-1).</title>
        <authorList>
            <person name="Chertkov O."/>
            <person name="Sikorski J."/>
            <person name="Brambilla E."/>
            <person name="Lapidus A."/>
            <person name="Copeland A."/>
            <person name="Glavina Del Rio T."/>
            <person name="Nolan M."/>
            <person name="Lucas S."/>
            <person name="Tice H."/>
            <person name="Cheng J.F."/>
            <person name="Han C."/>
            <person name="Detter J.C."/>
            <person name="Bruce D."/>
            <person name="Tapia R."/>
            <person name="Goodwin L."/>
            <person name="Pitluck S."/>
            <person name="Liolios K."/>
            <person name="Ivanova N."/>
            <person name="Mavromatis K."/>
            <person name="Ovchinnikova G."/>
            <person name="Pati A."/>
            <person name="Chen A."/>
            <person name="Palaniappan K."/>
            <person name="Land M."/>
            <person name="Hauser L."/>
            <person name="Chang Y.J."/>
            <person name="Jeffries C.D."/>
            <person name="Spring S."/>
            <person name="Rohde M."/>
            <person name="Goker M."/>
            <person name="Bristow J."/>
            <person name="Eisen J.A."/>
            <person name="Markowitz V."/>
            <person name="Hugenholtz P."/>
            <person name="Kyrpides N.C."/>
            <person name="Klenk H.P."/>
        </authorList>
    </citation>
    <scope>NUCLEOTIDE SEQUENCE [LARGE SCALE GENOMIC DNA]</scope>
    <source>
        <strain evidence="9">DSM 12261 / ALA-1</strain>
    </source>
</reference>
<dbReference type="GO" id="GO:0005886">
    <property type="term" value="C:plasma membrane"/>
    <property type="evidence" value="ECO:0007669"/>
    <property type="project" value="UniProtKB-SubCell"/>
</dbReference>
<evidence type="ECO:0000256" key="7">
    <source>
        <dbReference type="SAM" id="Phobius"/>
    </source>
</evidence>
<evidence type="ECO:0000256" key="1">
    <source>
        <dbReference type="ARBA" id="ARBA00004651"/>
    </source>
</evidence>
<proteinExistence type="inferred from homology"/>
<evidence type="ECO:0000256" key="3">
    <source>
        <dbReference type="ARBA" id="ARBA00022475"/>
    </source>
</evidence>
<dbReference type="PANTHER" id="PTHR43663:SF2">
    <property type="entry name" value="CHROMATE TRANSPORT PROTEIN-RELATED"/>
    <property type="match status" value="1"/>
</dbReference>
<keyword evidence="4 7" id="KW-0812">Transmembrane</keyword>
<dbReference type="PANTHER" id="PTHR43663">
    <property type="entry name" value="CHROMATE TRANSPORT PROTEIN-RELATED"/>
    <property type="match status" value="1"/>
</dbReference>
<comment type="similarity">
    <text evidence="2">Belongs to the chromate ion transporter (CHR) (TC 2.A.51) family.</text>
</comment>
<dbReference type="HOGENOM" id="CLU_018106_1_1_0"/>
<dbReference type="Pfam" id="PF02417">
    <property type="entry name" value="Chromate_transp"/>
    <property type="match status" value="1"/>
</dbReference>
<comment type="subcellular location">
    <subcellularLocation>
        <location evidence="1">Cell membrane</location>
        <topology evidence="1">Multi-pass membrane protein</topology>
    </subcellularLocation>
</comment>
<accession>D5EFS2</accession>